<dbReference type="InterPro" id="IPR039563">
    <property type="entry name" value="Peptidase_C39_single_dom"/>
</dbReference>
<dbReference type="Pfam" id="PF13529">
    <property type="entry name" value="Peptidase_C39_2"/>
    <property type="match status" value="1"/>
</dbReference>
<feature type="chain" id="PRO_5023000737" description="Peptidase C39-like domain-containing protein" evidence="2">
    <location>
        <begin position="26"/>
        <end position="341"/>
    </location>
</feature>
<evidence type="ECO:0000313" key="5">
    <source>
        <dbReference type="Proteomes" id="UP000321192"/>
    </source>
</evidence>
<feature type="region of interest" description="Disordered" evidence="1">
    <location>
        <begin position="318"/>
        <end position="341"/>
    </location>
</feature>
<comment type="caution">
    <text evidence="4">The sequence shown here is derived from an EMBL/GenBank/DDBJ whole genome shotgun (WGS) entry which is preliminary data.</text>
</comment>
<feature type="compositionally biased region" description="Basic and acidic residues" evidence="1">
    <location>
        <begin position="330"/>
        <end position="341"/>
    </location>
</feature>
<dbReference type="Gene3D" id="3.90.70.10">
    <property type="entry name" value="Cysteine proteinases"/>
    <property type="match status" value="1"/>
</dbReference>
<organism evidence="4 5">
    <name type="scientific">Thauera aminoaromatica</name>
    <dbReference type="NCBI Taxonomy" id="164330"/>
    <lineage>
        <taxon>Bacteria</taxon>
        <taxon>Pseudomonadati</taxon>
        <taxon>Pseudomonadota</taxon>
        <taxon>Betaproteobacteria</taxon>
        <taxon>Rhodocyclales</taxon>
        <taxon>Zoogloeaceae</taxon>
        <taxon>Thauera</taxon>
    </lineage>
</organism>
<protein>
    <recommendedName>
        <fullName evidence="3">Peptidase C39-like domain-containing protein</fullName>
    </recommendedName>
</protein>
<feature type="domain" description="Peptidase C39-like" evidence="3">
    <location>
        <begin position="56"/>
        <end position="161"/>
    </location>
</feature>
<proteinExistence type="predicted"/>
<dbReference type="AlphaFoldDB" id="A0A5C7SLF9"/>
<evidence type="ECO:0000313" key="4">
    <source>
        <dbReference type="EMBL" id="TXH84289.1"/>
    </source>
</evidence>
<dbReference type="PROSITE" id="PS51257">
    <property type="entry name" value="PROKAR_LIPOPROTEIN"/>
    <property type="match status" value="1"/>
</dbReference>
<dbReference type="InterPro" id="IPR006311">
    <property type="entry name" value="TAT_signal"/>
</dbReference>
<reference evidence="4 5" key="1">
    <citation type="submission" date="2018-09" db="EMBL/GenBank/DDBJ databases">
        <title>Metagenome Assembled Genomes from an Advanced Water Purification Facility.</title>
        <authorList>
            <person name="Stamps B.W."/>
            <person name="Spear J.R."/>
        </authorList>
    </citation>
    <scope>NUCLEOTIDE SEQUENCE [LARGE SCALE GENOMIC DNA]</scope>
    <source>
        <strain evidence="4">Bin_27_1</strain>
    </source>
</reference>
<accession>A0A5C7SLF9</accession>
<dbReference type="EMBL" id="SSFD01000184">
    <property type="protein sequence ID" value="TXH84289.1"/>
    <property type="molecule type" value="Genomic_DNA"/>
</dbReference>
<sequence>MTARPGRRRLLAAAGALALGGVAGCASLGAAGTAALRSAPPAGLPRRVELGATPFHPQEDYQCGPAALAMALGAAGLATPPEQLSRQVFLPGREGTLQIEMLAGARRNGALAIEIPGRLDALLRETAAGHPVVVLLNLGLSWAPSWHYAVVIGYDLDEAAFLLRSGPIERQVLPFETFERTWARGGNWAFVVLPPGQLAASADEASTTTALVAFEKTAPPLRAAGAYRSALERWPGSLTLAMGLGNSLYKAGALPEAEAVFRSAARRHDAAPAWNNLASLLLERGRLREARDAAQKAVALGGPTLDAARDTLQQIEARLAASASPRRKAPRETPRERATRR</sequence>
<keyword evidence="2" id="KW-0732">Signal</keyword>
<name>A0A5C7SLF9_THASP</name>
<dbReference type="Pfam" id="PF13374">
    <property type="entry name" value="TPR_10"/>
    <property type="match status" value="1"/>
</dbReference>
<dbReference type="Proteomes" id="UP000321192">
    <property type="component" value="Unassembled WGS sequence"/>
</dbReference>
<dbReference type="SUPFAM" id="SSF48452">
    <property type="entry name" value="TPR-like"/>
    <property type="match status" value="1"/>
</dbReference>
<evidence type="ECO:0000256" key="2">
    <source>
        <dbReference type="SAM" id="SignalP"/>
    </source>
</evidence>
<feature type="signal peptide" evidence="2">
    <location>
        <begin position="1"/>
        <end position="25"/>
    </location>
</feature>
<dbReference type="Gene3D" id="1.25.40.10">
    <property type="entry name" value="Tetratricopeptide repeat domain"/>
    <property type="match status" value="1"/>
</dbReference>
<dbReference type="CDD" id="cd02549">
    <property type="entry name" value="Peptidase_C39A"/>
    <property type="match status" value="1"/>
</dbReference>
<dbReference type="InterPro" id="IPR011990">
    <property type="entry name" value="TPR-like_helical_dom_sf"/>
</dbReference>
<evidence type="ECO:0000259" key="3">
    <source>
        <dbReference type="Pfam" id="PF13529"/>
    </source>
</evidence>
<dbReference type="PROSITE" id="PS51318">
    <property type="entry name" value="TAT"/>
    <property type="match status" value="1"/>
</dbReference>
<gene>
    <name evidence="4" type="ORF">E6Q80_11815</name>
</gene>
<dbReference type="RefSeq" id="WP_276658801.1">
    <property type="nucleotide sequence ID" value="NZ_SSFD01000184.1"/>
</dbReference>
<dbReference type="NCBIfam" id="NF033920">
    <property type="entry name" value="C39_PA2778_fam"/>
    <property type="match status" value="1"/>
</dbReference>
<evidence type="ECO:0000256" key="1">
    <source>
        <dbReference type="SAM" id="MobiDB-lite"/>
    </source>
</evidence>
<dbReference type="InterPro" id="IPR039564">
    <property type="entry name" value="Peptidase_C39-like"/>
</dbReference>